<protein>
    <submittedName>
        <fullName evidence="7">Putative bromodomain 4</fullName>
    </submittedName>
</protein>
<dbReference type="PANTHER" id="PTHR45926">
    <property type="entry name" value="OSJNBA0053K19.4 PROTEIN"/>
    <property type="match status" value="1"/>
</dbReference>
<dbReference type="PROSITE" id="PS00633">
    <property type="entry name" value="BROMODOMAIN_1"/>
    <property type="match status" value="1"/>
</dbReference>
<dbReference type="InterPro" id="IPR036427">
    <property type="entry name" value="Bromodomain-like_sf"/>
</dbReference>
<evidence type="ECO:0000256" key="3">
    <source>
        <dbReference type="ARBA" id="ARBA00023163"/>
    </source>
</evidence>
<dbReference type="SMART" id="SM00297">
    <property type="entry name" value="BROMO"/>
    <property type="match status" value="1"/>
</dbReference>
<dbReference type="PROSITE" id="PS50014">
    <property type="entry name" value="BROMODOMAIN_2"/>
    <property type="match status" value="1"/>
</dbReference>
<feature type="domain" description="NET" evidence="6">
    <location>
        <begin position="176"/>
        <end position="259"/>
    </location>
</feature>
<evidence type="ECO:0000256" key="2">
    <source>
        <dbReference type="ARBA" id="ARBA00023117"/>
    </source>
</evidence>
<dbReference type="SUPFAM" id="SSF47370">
    <property type="entry name" value="Bromodomain"/>
    <property type="match status" value="1"/>
</dbReference>
<keyword evidence="2 4" id="KW-0103">Bromodomain</keyword>
<evidence type="ECO:0000313" key="8">
    <source>
        <dbReference type="Proteomes" id="UP000324800"/>
    </source>
</evidence>
<dbReference type="OrthoDB" id="21449at2759"/>
<dbReference type="InterPro" id="IPR027353">
    <property type="entry name" value="NET_dom"/>
</dbReference>
<evidence type="ECO:0000259" key="5">
    <source>
        <dbReference type="PROSITE" id="PS50014"/>
    </source>
</evidence>
<dbReference type="Proteomes" id="UP000324800">
    <property type="component" value="Unassembled WGS sequence"/>
</dbReference>
<proteinExistence type="predicted"/>
<comment type="caution">
    <text evidence="7">The sequence shown here is derived from an EMBL/GenBank/DDBJ whole genome shotgun (WGS) entry which is preliminary data.</text>
</comment>
<dbReference type="Gene3D" id="1.20.920.10">
    <property type="entry name" value="Bromodomain-like"/>
    <property type="match status" value="1"/>
</dbReference>
<evidence type="ECO:0000259" key="6">
    <source>
        <dbReference type="PROSITE" id="PS51525"/>
    </source>
</evidence>
<dbReference type="PRINTS" id="PR00503">
    <property type="entry name" value="BROMODOMAIN"/>
</dbReference>
<sequence length="273" mass="31431">MANVAEIPGQVALLQVEVAQQKLAMIKRIIGEILRHRDAWPFKAPVDVKALNIPDYLHIIKHPMDFGTIKKRMDKGHYNRDVGLFFHDLYLVFDNAYLYNTPGTEVCLLAESVQQYAVQKIQECGIFSDDEIEIVKNTNQHKYDNEQDLFSDKIGEDQMQGTLGQHPLIPDLDLILKRFDGDDIPMSTEEKEQLFQRIHQLPESCTEMVIKFIQMCAPQMAKDVGGDVLEFDLDDMDVRIQRHLESYVNLCLKQIQAPLLSQESKQMVKDTQL</sequence>
<feature type="domain" description="Bromo" evidence="5">
    <location>
        <begin position="34"/>
        <end position="107"/>
    </location>
</feature>
<reference evidence="7 8" key="1">
    <citation type="submission" date="2019-03" db="EMBL/GenBank/DDBJ databases">
        <title>Single cell metagenomics reveals metabolic interactions within the superorganism composed of flagellate Streblomastix strix and complex community of Bacteroidetes bacteria on its surface.</title>
        <authorList>
            <person name="Treitli S.C."/>
            <person name="Kolisko M."/>
            <person name="Husnik F."/>
            <person name="Keeling P."/>
            <person name="Hampl V."/>
        </authorList>
    </citation>
    <scope>NUCLEOTIDE SEQUENCE [LARGE SCALE GENOMIC DNA]</scope>
    <source>
        <strain evidence="7">ST1C</strain>
    </source>
</reference>
<evidence type="ECO:0000256" key="4">
    <source>
        <dbReference type="PROSITE-ProRule" id="PRU00035"/>
    </source>
</evidence>
<dbReference type="AlphaFoldDB" id="A0A5J4WGH2"/>
<keyword evidence="3" id="KW-0804">Transcription</keyword>
<evidence type="ECO:0000313" key="7">
    <source>
        <dbReference type="EMBL" id="KAA6394031.1"/>
    </source>
</evidence>
<gene>
    <name evidence="7" type="ORF">EZS28_010442</name>
</gene>
<dbReference type="Pfam" id="PF17035">
    <property type="entry name" value="BET"/>
    <property type="match status" value="1"/>
</dbReference>
<name>A0A5J4WGH2_9EUKA</name>
<dbReference type="Pfam" id="PF00439">
    <property type="entry name" value="Bromodomain"/>
    <property type="match status" value="1"/>
</dbReference>
<keyword evidence="1" id="KW-0805">Transcription regulation</keyword>
<dbReference type="Gene3D" id="1.20.1270.220">
    <property type="match status" value="1"/>
</dbReference>
<evidence type="ECO:0000256" key="1">
    <source>
        <dbReference type="ARBA" id="ARBA00023015"/>
    </source>
</evidence>
<dbReference type="PROSITE" id="PS51525">
    <property type="entry name" value="NET"/>
    <property type="match status" value="1"/>
</dbReference>
<dbReference type="InterPro" id="IPR038336">
    <property type="entry name" value="NET_sf"/>
</dbReference>
<dbReference type="InterPro" id="IPR018359">
    <property type="entry name" value="Bromodomain_CS"/>
</dbReference>
<dbReference type="InterPro" id="IPR001487">
    <property type="entry name" value="Bromodomain"/>
</dbReference>
<accession>A0A5J4WGH2</accession>
<organism evidence="7 8">
    <name type="scientific">Streblomastix strix</name>
    <dbReference type="NCBI Taxonomy" id="222440"/>
    <lineage>
        <taxon>Eukaryota</taxon>
        <taxon>Metamonada</taxon>
        <taxon>Preaxostyla</taxon>
        <taxon>Oxymonadida</taxon>
        <taxon>Streblomastigidae</taxon>
        <taxon>Streblomastix</taxon>
    </lineage>
</organism>
<dbReference type="EMBL" id="SNRW01002068">
    <property type="protein sequence ID" value="KAA6394031.1"/>
    <property type="molecule type" value="Genomic_DNA"/>
</dbReference>